<comment type="similarity">
    <text evidence="2 8">Belongs to the flavodoxin family.</text>
</comment>
<protein>
    <recommendedName>
        <fullName evidence="3 8">Flavodoxin</fullName>
    </recommendedName>
</protein>
<dbReference type="AlphaFoldDB" id="A0A1K1LHZ9"/>
<evidence type="ECO:0000256" key="8">
    <source>
        <dbReference type="RuleBase" id="RU367037"/>
    </source>
</evidence>
<organism evidence="10 11">
    <name type="scientific">Desulfovibrio piger</name>
    <dbReference type="NCBI Taxonomy" id="901"/>
    <lineage>
        <taxon>Bacteria</taxon>
        <taxon>Pseudomonadati</taxon>
        <taxon>Thermodesulfobacteriota</taxon>
        <taxon>Desulfovibrionia</taxon>
        <taxon>Desulfovibrionales</taxon>
        <taxon>Desulfovibrionaceae</taxon>
        <taxon>Desulfovibrio</taxon>
    </lineage>
</organism>
<sequence>MSKVLIVFGSSTGNTEGIAQKLEEIIAAAGHEVTLKNAADVDAAGLAKGYDAVLLGCSAWGDDELELQDDFIPLYENMEGMGLSGVRLAAFASGDSSYTHFCGAVDAIEARGKDLGARIVAEGLKVDGTASDAPDAVQEFAAAVLAAL</sequence>
<dbReference type="InterPro" id="IPR008254">
    <property type="entry name" value="Flavodoxin/NO_synth"/>
</dbReference>
<evidence type="ECO:0000256" key="1">
    <source>
        <dbReference type="ARBA" id="ARBA00001917"/>
    </source>
</evidence>
<accession>A0A1K1LHZ9</accession>
<dbReference type="SUPFAM" id="SSF52218">
    <property type="entry name" value="Flavoproteins"/>
    <property type="match status" value="1"/>
</dbReference>
<evidence type="ECO:0000256" key="2">
    <source>
        <dbReference type="ARBA" id="ARBA00005267"/>
    </source>
</evidence>
<keyword evidence="11" id="KW-1185">Reference proteome</keyword>
<dbReference type="EMBL" id="LT630450">
    <property type="protein sequence ID" value="SFV73102.1"/>
    <property type="molecule type" value="Genomic_DNA"/>
</dbReference>
<evidence type="ECO:0000256" key="3">
    <source>
        <dbReference type="ARBA" id="ARBA00017869"/>
    </source>
</evidence>
<evidence type="ECO:0000259" key="9">
    <source>
        <dbReference type="PROSITE" id="PS50902"/>
    </source>
</evidence>
<gene>
    <name evidence="10" type="ORF">DESPIGER_1251</name>
</gene>
<dbReference type="PANTHER" id="PTHR42809:SF1">
    <property type="entry name" value="FLAVODOXIN 1"/>
    <property type="match status" value="1"/>
</dbReference>
<dbReference type="PROSITE" id="PS50902">
    <property type="entry name" value="FLAVODOXIN_LIKE"/>
    <property type="match status" value="1"/>
</dbReference>
<dbReference type="InterPro" id="IPR029039">
    <property type="entry name" value="Flavoprotein-like_sf"/>
</dbReference>
<dbReference type="InterPro" id="IPR001226">
    <property type="entry name" value="Flavodoxin_CS"/>
</dbReference>
<name>A0A1K1LHZ9_9BACT</name>
<dbReference type="Proteomes" id="UP000186323">
    <property type="component" value="Chromosome I"/>
</dbReference>
<evidence type="ECO:0000313" key="10">
    <source>
        <dbReference type="EMBL" id="SFV73102.1"/>
    </source>
</evidence>
<dbReference type="PANTHER" id="PTHR42809">
    <property type="entry name" value="FLAVODOXIN 2"/>
    <property type="match status" value="1"/>
</dbReference>
<keyword evidence="7 8" id="KW-0249">Electron transport</keyword>
<feature type="domain" description="Flavodoxin-like" evidence="9">
    <location>
        <begin position="4"/>
        <end position="145"/>
    </location>
</feature>
<dbReference type="GO" id="GO:0010181">
    <property type="term" value="F:FMN binding"/>
    <property type="evidence" value="ECO:0007669"/>
    <property type="project" value="UniProtKB-UniRule"/>
</dbReference>
<dbReference type="InterPro" id="IPR010087">
    <property type="entry name" value="Flav_short"/>
</dbReference>
<dbReference type="Pfam" id="PF00258">
    <property type="entry name" value="Flavodoxin_1"/>
    <property type="match status" value="1"/>
</dbReference>
<dbReference type="GO" id="GO:0009055">
    <property type="term" value="F:electron transfer activity"/>
    <property type="evidence" value="ECO:0007669"/>
    <property type="project" value="UniProtKB-UniRule"/>
</dbReference>
<dbReference type="InterPro" id="IPR050619">
    <property type="entry name" value="Flavodoxin"/>
</dbReference>
<evidence type="ECO:0000256" key="5">
    <source>
        <dbReference type="ARBA" id="ARBA00022630"/>
    </source>
</evidence>
<dbReference type="NCBIfam" id="TIGR01753">
    <property type="entry name" value="flav_short"/>
    <property type="match status" value="1"/>
</dbReference>
<evidence type="ECO:0000256" key="6">
    <source>
        <dbReference type="ARBA" id="ARBA00022643"/>
    </source>
</evidence>
<dbReference type="Gene3D" id="3.40.50.360">
    <property type="match status" value="1"/>
</dbReference>
<dbReference type="RefSeq" id="WP_072334417.1">
    <property type="nucleotide sequence ID" value="NZ_DBGALU010000062.1"/>
</dbReference>
<evidence type="ECO:0000313" key="11">
    <source>
        <dbReference type="Proteomes" id="UP000186323"/>
    </source>
</evidence>
<reference evidence="11" key="1">
    <citation type="submission" date="2016-10" db="EMBL/GenBank/DDBJ databases">
        <authorList>
            <person name="Wegmann U."/>
        </authorList>
    </citation>
    <scope>NUCLEOTIDE SEQUENCE [LARGE SCALE GENOMIC DNA]</scope>
</reference>
<evidence type="ECO:0000256" key="4">
    <source>
        <dbReference type="ARBA" id="ARBA00022448"/>
    </source>
</evidence>
<dbReference type="KEGG" id="dpg:DESPIGER_1251"/>
<comment type="cofactor">
    <cofactor evidence="1 8">
        <name>FMN</name>
        <dbReference type="ChEBI" id="CHEBI:58210"/>
    </cofactor>
</comment>
<keyword evidence="4 8" id="KW-0813">Transport</keyword>
<dbReference type="PROSITE" id="PS00201">
    <property type="entry name" value="FLAVODOXIN"/>
    <property type="match status" value="1"/>
</dbReference>
<evidence type="ECO:0000256" key="7">
    <source>
        <dbReference type="ARBA" id="ARBA00022982"/>
    </source>
</evidence>
<keyword evidence="5 8" id="KW-0285">Flavoprotein</keyword>
<dbReference type="OrthoDB" id="9790745at2"/>
<keyword evidence="6 8" id="KW-0288">FMN</keyword>
<proteinExistence type="inferred from homology"/>
<comment type="function">
    <text evidence="8">Low-potential electron donor to a number of redox enzymes.</text>
</comment>